<feature type="transmembrane region" description="Helical" evidence="2">
    <location>
        <begin position="172"/>
        <end position="193"/>
    </location>
</feature>
<protein>
    <recommendedName>
        <fullName evidence="6">Membrane-associated protein</fullName>
    </recommendedName>
</protein>
<feature type="region of interest" description="Disordered" evidence="1">
    <location>
        <begin position="115"/>
        <end position="166"/>
    </location>
</feature>
<evidence type="ECO:0000256" key="3">
    <source>
        <dbReference type="SAM" id="SignalP"/>
    </source>
</evidence>
<dbReference type="Proteomes" id="UP001162060">
    <property type="component" value="Unassembled WGS sequence"/>
</dbReference>
<comment type="caution">
    <text evidence="4">The sequence shown here is derived from an EMBL/GenBank/DDBJ whole genome shotgun (WGS) entry which is preliminary data.</text>
</comment>
<keyword evidence="3" id="KW-0732">Signal</keyword>
<feature type="compositionally biased region" description="Polar residues" evidence="1">
    <location>
        <begin position="116"/>
        <end position="131"/>
    </location>
</feature>
<keyword evidence="2" id="KW-0812">Transmembrane</keyword>
<accession>A0AAV1VNG1</accession>
<feature type="chain" id="PRO_5043740795" description="Membrane-associated protein" evidence="3">
    <location>
        <begin position="24"/>
        <end position="451"/>
    </location>
</feature>
<dbReference type="EMBL" id="CAKLBY020000387">
    <property type="protein sequence ID" value="CAK7947809.1"/>
    <property type="molecule type" value="Genomic_DNA"/>
</dbReference>
<evidence type="ECO:0008006" key="6">
    <source>
        <dbReference type="Google" id="ProtNLM"/>
    </source>
</evidence>
<organism evidence="4 5">
    <name type="scientific">Peronospora matthiolae</name>
    <dbReference type="NCBI Taxonomy" id="2874970"/>
    <lineage>
        <taxon>Eukaryota</taxon>
        <taxon>Sar</taxon>
        <taxon>Stramenopiles</taxon>
        <taxon>Oomycota</taxon>
        <taxon>Peronosporomycetes</taxon>
        <taxon>Peronosporales</taxon>
        <taxon>Peronosporaceae</taxon>
        <taxon>Peronospora</taxon>
    </lineage>
</organism>
<evidence type="ECO:0000256" key="1">
    <source>
        <dbReference type="SAM" id="MobiDB-lite"/>
    </source>
</evidence>
<gene>
    <name evidence="4" type="ORF">PM001_LOCUS32959</name>
</gene>
<proteinExistence type="predicted"/>
<sequence length="451" mass="47953">MFCSMRWPLVVMALIALSMSVSSIDVAAHGPANTTASSPESTTAATATITPAIPTASSAPETIAAAPEDPVDAITRLPAPEPLEIGTSMSPVVTGAVTRTTSELTLQAPIAAQAKVSESSATELPESTSSHGRMRASDASGLTSASSQSSASKSASESTTDSPTDFTSTKSVVLFMICGVGFTISMSLLFVLWRNRMKNKDSDLETTAPPNAASISFPAIAIPPIIVPDAQVVSSWKASKPSIASQPDILLSASDHTKLDPSMRSSVGHDLTNGYSQVASLPLLCPLMQTPQANRETNSSSEQSISIRGYSDFSMHHDSEGETFAVMSERDSASTAYLARDRCSTYNRYSVSSRLSSVHGRNSSDWFQLLASEQLDIYRVSSASSTTFSVATTEQVRLPHANVHVTLNGTTSRTDVPTWYVVIQSPTDNNRCTTTSIDSDDLRDDRESYEL</sequence>
<reference evidence="4" key="1">
    <citation type="submission" date="2024-01" db="EMBL/GenBank/DDBJ databases">
        <authorList>
            <person name="Webb A."/>
        </authorList>
    </citation>
    <scope>NUCLEOTIDE SEQUENCE</scope>
    <source>
        <strain evidence="4">Pm1</strain>
    </source>
</reference>
<evidence type="ECO:0000256" key="2">
    <source>
        <dbReference type="SAM" id="Phobius"/>
    </source>
</evidence>
<feature type="signal peptide" evidence="3">
    <location>
        <begin position="1"/>
        <end position="23"/>
    </location>
</feature>
<feature type="compositionally biased region" description="Low complexity" evidence="1">
    <location>
        <begin position="137"/>
        <end position="166"/>
    </location>
</feature>
<keyword evidence="2" id="KW-1133">Transmembrane helix</keyword>
<feature type="region of interest" description="Disordered" evidence="1">
    <location>
        <begin position="432"/>
        <end position="451"/>
    </location>
</feature>
<evidence type="ECO:0000313" key="4">
    <source>
        <dbReference type="EMBL" id="CAK7947809.1"/>
    </source>
</evidence>
<dbReference type="AlphaFoldDB" id="A0AAV1VNG1"/>
<keyword evidence="2" id="KW-0472">Membrane</keyword>
<evidence type="ECO:0000313" key="5">
    <source>
        <dbReference type="Proteomes" id="UP001162060"/>
    </source>
</evidence>
<name>A0AAV1VNG1_9STRA</name>